<dbReference type="InterPro" id="IPR036390">
    <property type="entry name" value="WH_DNA-bd_sf"/>
</dbReference>
<dbReference type="CDD" id="cd00090">
    <property type="entry name" value="HTH_ARSR"/>
    <property type="match status" value="1"/>
</dbReference>
<dbReference type="Pfam" id="PF24038">
    <property type="entry name" value="DUF7347"/>
    <property type="match status" value="1"/>
</dbReference>
<keyword evidence="2" id="KW-0614">Plasmid</keyword>
<keyword evidence="5" id="KW-1185">Reference proteome</keyword>
<dbReference type="SUPFAM" id="SSF46785">
    <property type="entry name" value="Winged helix' DNA-binding domain"/>
    <property type="match status" value="1"/>
</dbReference>
<dbReference type="KEGG" id="hje:HacjB3_15501"/>
<protein>
    <recommendedName>
        <fullName evidence="1">DUF7347 domain-containing protein</fullName>
    </recommendedName>
</protein>
<dbReference type="Gene3D" id="1.10.10.10">
    <property type="entry name" value="Winged helix-like DNA-binding domain superfamily/Winged helix DNA-binding domain"/>
    <property type="match status" value="1"/>
</dbReference>
<name>D8JB07_HALJB</name>
<dbReference type="HOGENOM" id="CLU_2581275_0_0_2"/>
<evidence type="ECO:0000313" key="3">
    <source>
        <dbReference type="EMBL" id="ELY41445.1"/>
    </source>
</evidence>
<evidence type="ECO:0000313" key="4">
    <source>
        <dbReference type="Proteomes" id="UP000000390"/>
    </source>
</evidence>
<gene>
    <name evidence="2" type="ordered locus">HacjB3_15501</name>
    <name evidence="3" type="ORF">C497_01755</name>
</gene>
<evidence type="ECO:0000313" key="5">
    <source>
        <dbReference type="Proteomes" id="UP000011645"/>
    </source>
</evidence>
<dbReference type="InterPro" id="IPR036388">
    <property type="entry name" value="WH-like_DNA-bd_sf"/>
</dbReference>
<dbReference type="Proteomes" id="UP000000390">
    <property type="component" value="Plasmid 1"/>
</dbReference>
<dbReference type="AlphaFoldDB" id="D8JB07"/>
<sequence>MSEQFVQQVEPEEAFAALADETRLGILQTLWKSDTQTMTFSELRRAVGIRDPGQFNYHLGKLVGQFVTKVDGKYRLTQGG</sequence>
<dbReference type="InterPro" id="IPR011991">
    <property type="entry name" value="ArsR-like_HTH"/>
</dbReference>
<geneLocation type="plasmid" evidence="2 4">
    <name>1</name>
</geneLocation>
<dbReference type="InterPro" id="IPR055771">
    <property type="entry name" value="DUF7347"/>
</dbReference>
<dbReference type="OrthoDB" id="8482at2157"/>
<organism evidence="2 4">
    <name type="scientific">Halalkalicoccus jeotgali (strain DSM 18796 / CECT 7217 / JCM 14584 / KCTC 4019 / B3)</name>
    <dbReference type="NCBI Taxonomy" id="795797"/>
    <lineage>
        <taxon>Archaea</taxon>
        <taxon>Methanobacteriati</taxon>
        <taxon>Methanobacteriota</taxon>
        <taxon>Stenosarchaea group</taxon>
        <taxon>Halobacteria</taxon>
        <taxon>Halobacteriales</taxon>
        <taxon>Halococcaceae</taxon>
        <taxon>Halalkalicoccus</taxon>
    </lineage>
</organism>
<dbReference type="EMBL" id="AOHV01000005">
    <property type="protein sequence ID" value="ELY41445.1"/>
    <property type="molecule type" value="Genomic_DNA"/>
</dbReference>
<dbReference type="Proteomes" id="UP000011645">
    <property type="component" value="Unassembled WGS sequence"/>
</dbReference>
<evidence type="ECO:0000313" key="2">
    <source>
        <dbReference type="EMBL" id="ADJ16460.1"/>
    </source>
</evidence>
<dbReference type="RefSeq" id="WP_008414012.1">
    <property type="nucleotide sequence ID" value="NC_014298.1"/>
</dbReference>
<accession>D8JB07</accession>
<dbReference type="eggNOG" id="arCOG03860">
    <property type="taxonomic scope" value="Archaea"/>
</dbReference>
<dbReference type="EMBL" id="CP002063">
    <property type="protein sequence ID" value="ADJ16460.1"/>
    <property type="molecule type" value="Genomic_DNA"/>
</dbReference>
<reference evidence="3 5" key="2">
    <citation type="journal article" date="2014" name="PLoS Genet.">
        <title>Phylogenetically driven sequencing of extremely halophilic archaea reveals strategies for static and dynamic osmo-response.</title>
        <authorList>
            <person name="Becker E.A."/>
            <person name="Seitzer P.M."/>
            <person name="Tritt A."/>
            <person name="Larsen D."/>
            <person name="Krusor M."/>
            <person name="Yao A.I."/>
            <person name="Wu D."/>
            <person name="Madern D."/>
            <person name="Eisen J.A."/>
            <person name="Darling A.E."/>
            <person name="Facciotti M.T."/>
        </authorList>
    </citation>
    <scope>NUCLEOTIDE SEQUENCE [LARGE SCALE GENOMIC DNA]</scope>
    <source>
        <strain evidence="3">B3</strain>
        <strain evidence="5">DSM 18796 / CECT 7217 / JCM 14584 / KCTC 4019 / B3</strain>
    </source>
</reference>
<reference evidence="2 4" key="1">
    <citation type="journal article" date="2010" name="J. Bacteriol.">
        <title>Complete genome sequence of Halalkalicoccus jeotgali B3(T), an extremely halophilic archaeon.</title>
        <authorList>
            <person name="Roh S.W."/>
            <person name="Nam Y.D."/>
            <person name="Nam S.H."/>
            <person name="Choi S.H."/>
            <person name="Park H.S."/>
            <person name="Bae J.W."/>
        </authorList>
    </citation>
    <scope>NUCLEOTIDE SEQUENCE [LARGE SCALE GENOMIC DNA]</scope>
    <source>
        <strain evidence="2">B3</strain>
        <strain evidence="4">DSM 18796 / CECT 7217 / JCM 14584 / KCTC 4019 / B3</strain>
        <plasmid evidence="4">1</plasmid>
    </source>
</reference>
<evidence type="ECO:0000259" key="1">
    <source>
        <dbReference type="Pfam" id="PF24038"/>
    </source>
</evidence>
<proteinExistence type="predicted"/>
<feature type="domain" description="DUF7347" evidence="1">
    <location>
        <begin position="11"/>
        <end position="80"/>
    </location>
</feature>
<dbReference type="GeneID" id="9420905"/>